<dbReference type="Proteomes" id="UP000321298">
    <property type="component" value="Chromosome"/>
</dbReference>
<organism evidence="1 2">
    <name type="scientific">Leuconostoc lactis</name>
    <dbReference type="NCBI Taxonomy" id="1246"/>
    <lineage>
        <taxon>Bacteria</taxon>
        <taxon>Bacillati</taxon>
        <taxon>Bacillota</taxon>
        <taxon>Bacilli</taxon>
        <taxon>Lactobacillales</taxon>
        <taxon>Lactobacillaceae</taxon>
        <taxon>Leuconostoc</taxon>
    </lineage>
</organism>
<reference evidence="1 2" key="1">
    <citation type="submission" date="2019-06" db="EMBL/GenBank/DDBJ databases">
        <title>Genome analyses of bacteria isolated from kimchi.</title>
        <authorList>
            <person name="Lee S."/>
            <person name="Ahn S."/>
            <person name="Roh S."/>
        </authorList>
    </citation>
    <scope>NUCLEOTIDE SEQUENCE [LARGE SCALE GENOMIC DNA]</scope>
    <source>
        <strain evidence="1 2">CBA3625</strain>
    </source>
</reference>
<sequence>MATTVITFLNGETVELNETSILGFVGHFDQSDDNSMYISESVQYSGPVTFEDYHVELGLAPELAAHFHNSDYFFFHLQPDVLYSTNAIFKIESSLD</sequence>
<dbReference type="EMBL" id="CP042387">
    <property type="protein sequence ID" value="QEA44124.1"/>
    <property type="molecule type" value="Genomic_DNA"/>
</dbReference>
<evidence type="ECO:0000313" key="1">
    <source>
        <dbReference type="EMBL" id="QEA44124.1"/>
    </source>
</evidence>
<proteinExistence type="predicted"/>
<name>A0AAP9JAH2_LEULA</name>
<dbReference type="RefSeq" id="WP_147001038.1">
    <property type="nucleotide sequence ID" value="NZ_CP042387.1"/>
</dbReference>
<evidence type="ECO:0000313" key="2">
    <source>
        <dbReference type="Proteomes" id="UP000321298"/>
    </source>
</evidence>
<dbReference type="GeneID" id="66531617"/>
<accession>A0AAP9JAH2</accession>
<dbReference type="AlphaFoldDB" id="A0AAP9JAH2"/>
<gene>
    <name evidence="1" type="ORF">FGL83_05365</name>
</gene>
<keyword evidence="2" id="KW-1185">Reference proteome</keyword>
<protein>
    <submittedName>
        <fullName evidence="1">Uncharacterized protein</fullName>
    </submittedName>
</protein>